<protein>
    <submittedName>
        <fullName evidence="1">Uncharacterized protein</fullName>
    </submittedName>
</protein>
<accession>A0AAV5T6Q9</accession>
<reference evidence="1" key="1">
    <citation type="submission" date="2023-10" db="EMBL/GenBank/DDBJ databases">
        <title>Genome assembly of Pristionchus species.</title>
        <authorList>
            <person name="Yoshida K."/>
            <person name="Sommer R.J."/>
        </authorList>
    </citation>
    <scope>NUCLEOTIDE SEQUENCE</scope>
    <source>
        <strain evidence="1">RS0144</strain>
    </source>
</reference>
<evidence type="ECO:0000313" key="1">
    <source>
        <dbReference type="EMBL" id="GMS88513.1"/>
    </source>
</evidence>
<evidence type="ECO:0000313" key="2">
    <source>
        <dbReference type="Proteomes" id="UP001432027"/>
    </source>
</evidence>
<gene>
    <name evidence="1" type="ORF">PENTCL1PPCAC_10688</name>
</gene>
<feature type="non-terminal residue" evidence="1">
    <location>
        <position position="148"/>
    </location>
</feature>
<keyword evidence="2" id="KW-1185">Reference proteome</keyword>
<name>A0AAV5T6Q9_9BILA</name>
<sequence length="148" mass="15555">LVRYLGADVLGGAGGGASDPIGMDEVVVFAAILEHDSRLIDAQHVQISALELIGIRLAGVNGDAVRHVSLHLVVEILRHVLADKVLHFLSPDRLVRFLLLGISSFLRLSSSGNPILDRLLPSSVLACACCLAFAGDGLFAPFRSGHGG</sequence>
<feature type="non-terminal residue" evidence="1">
    <location>
        <position position="1"/>
    </location>
</feature>
<dbReference type="AlphaFoldDB" id="A0AAV5T6Q9"/>
<comment type="caution">
    <text evidence="1">The sequence shown here is derived from an EMBL/GenBank/DDBJ whole genome shotgun (WGS) entry which is preliminary data.</text>
</comment>
<dbReference type="EMBL" id="BTSX01000003">
    <property type="protein sequence ID" value="GMS88513.1"/>
    <property type="molecule type" value="Genomic_DNA"/>
</dbReference>
<organism evidence="1 2">
    <name type="scientific">Pristionchus entomophagus</name>
    <dbReference type="NCBI Taxonomy" id="358040"/>
    <lineage>
        <taxon>Eukaryota</taxon>
        <taxon>Metazoa</taxon>
        <taxon>Ecdysozoa</taxon>
        <taxon>Nematoda</taxon>
        <taxon>Chromadorea</taxon>
        <taxon>Rhabditida</taxon>
        <taxon>Rhabditina</taxon>
        <taxon>Diplogasteromorpha</taxon>
        <taxon>Diplogasteroidea</taxon>
        <taxon>Neodiplogasteridae</taxon>
        <taxon>Pristionchus</taxon>
    </lineage>
</organism>
<dbReference type="Proteomes" id="UP001432027">
    <property type="component" value="Unassembled WGS sequence"/>
</dbReference>
<proteinExistence type="predicted"/>